<dbReference type="InterPro" id="IPR014878">
    <property type="entry name" value="THAP4-like_heme-bd"/>
</dbReference>
<evidence type="ECO:0000313" key="3">
    <source>
        <dbReference type="Proteomes" id="UP000305109"/>
    </source>
</evidence>
<evidence type="ECO:0000313" key="2">
    <source>
        <dbReference type="EMBL" id="TJZ76983.1"/>
    </source>
</evidence>
<evidence type="ECO:0000259" key="1">
    <source>
        <dbReference type="Pfam" id="PF08768"/>
    </source>
</evidence>
<gene>
    <name evidence="2" type="ORF">FCG67_14055</name>
</gene>
<dbReference type="CDD" id="cd07828">
    <property type="entry name" value="lipocalin_heme-bd-THAP4-like"/>
    <property type="match status" value="1"/>
</dbReference>
<dbReference type="Proteomes" id="UP000305109">
    <property type="component" value="Unassembled WGS sequence"/>
</dbReference>
<reference evidence="2 3" key="1">
    <citation type="submission" date="2019-04" db="EMBL/GenBank/DDBJ databases">
        <title>Rhodococcus oryzae sp. nov., a novel actinomycete isolated from rhizosphere soil of rice (Oryza sativa L.).</title>
        <authorList>
            <person name="Li C."/>
        </authorList>
    </citation>
    <scope>NUCLEOTIDE SEQUENCE [LARGE SCALE GENOMIC DNA]</scope>
    <source>
        <strain evidence="2 3">NEAU-CX67</strain>
    </source>
</reference>
<dbReference type="Pfam" id="PF08768">
    <property type="entry name" value="THAP4_heme-bd"/>
    <property type="match status" value="1"/>
</dbReference>
<dbReference type="PANTHER" id="PTHR15854">
    <property type="entry name" value="THAP4 PROTEIN"/>
    <property type="match status" value="1"/>
</dbReference>
<keyword evidence="3" id="KW-1185">Reference proteome</keyword>
<proteinExistence type="predicted"/>
<sequence length="162" mass="17788">MTDVTAALAPLGVLAPFAGHWAGSGEGHYPTIEDFAYDEQVNLTPIGKPFLTYLSRTRKPGGGPPMHTENGYLRLTGGDSVELLVSQPTGFVEIHQGEVRDGVLEMTALTLSRSPNAKPVHEIRRRWVVAGDLLTYDLWMAHDATPLTHHLHAELRRQDQTG</sequence>
<dbReference type="InterPro" id="IPR012674">
    <property type="entry name" value="Calycin"/>
</dbReference>
<dbReference type="EMBL" id="SUMD01000006">
    <property type="protein sequence ID" value="TJZ76983.1"/>
    <property type="molecule type" value="Genomic_DNA"/>
</dbReference>
<organism evidence="2 3">
    <name type="scientific">Rhodococcus oryzae</name>
    <dbReference type="NCBI Taxonomy" id="2571143"/>
    <lineage>
        <taxon>Bacteria</taxon>
        <taxon>Bacillati</taxon>
        <taxon>Actinomycetota</taxon>
        <taxon>Actinomycetes</taxon>
        <taxon>Mycobacteriales</taxon>
        <taxon>Nocardiaceae</taxon>
        <taxon>Rhodococcus</taxon>
    </lineage>
</organism>
<protein>
    <submittedName>
        <fullName evidence="2">FABP family protein</fullName>
    </submittedName>
</protein>
<name>A0ABY2RIE1_9NOCA</name>
<feature type="domain" description="THAP4-like heme-binding" evidence="1">
    <location>
        <begin position="11"/>
        <end position="157"/>
    </location>
</feature>
<dbReference type="Gene3D" id="2.40.128.20">
    <property type="match status" value="1"/>
</dbReference>
<dbReference type="InterPro" id="IPR045165">
    <property type="entry name" value="Nitrobindin"/>
</dbReference>
<accession>A0ABY2RIE1</accession>
<dbReference type="SUPFAM" id="SSF50814">
    <property type="entry name" value="Lipocalins"/>
    <property type="match status" value="1"/>
</dbReference>
<dbReference type="PANTHER" id="PTHR15854:SF4">
    <property type="entry name" value="PEROXYNITRITE ISOMERASE THAP4"/>
    <property type="match status" value="1"/>
</dbReference>
<comment type="caution">
    <text evidence="2">The sequence shown here is derived from an EMBL/GenBank/DDBJ whole genome shotgun (WGS) entry which is preliminary data.</text>
</comment>
<dbReference type="RefSeq" id="WP_097212298.1">
    <property type="nucleotide sequence ID" value="NZ_SUMD01000006.1"/>
</dbReference>